<dbReference type="GO" id="GO:0016020">
    <property type="term" value="C:membrane"/>
    <property type="evidence" value="ECO:0007669"/>
    <property type="project" value="InterPro"/>
</dbReference>
<dbReference type="SUPFAM" id="SSF55874">
    <property type="entry name" value="ATPase domain of HSP90 chaperone/DNA topoisomerase II/histidine kinase"/>
    <property type="match status" value="1"/>
</dbReference>
<feature type="domain" description="PAS" evidence="10">
    <location>
        <begin position="12"/>
        <end position="82"/>
    </location>
</feature>
<evidence type="ECO:0000259" key="9">
    <source>
        <dbReference type="PROSITE" id="PS50109"/>
    </source>
</evidence>
<dbReference type="PROSITE" id="PS50109">
    <property type="entry name" value="HIS_KIN"/>
    <property type="match status" value="1"/>
</dbReference>
<dbReference type="CDD" id="cd16917">
    <property type="entry name" value="HATPase_UhpB-NarQ-NarX-like"/>
    <property type="match status" value="1"/>
</dbReference>
<evidence type="ECO:0000256" key="5">
    <source>
        <dbReference type="ARBA" id="ARBA00022741"/>
    </source>
</evidence>
<evidence type="ECO:0000256" key="4">
    <source>
        <dbReference type="ARBA" id="ARBA00022679"/>
    </source>
</evidence>
<dbReference type="EC" id="2.7.13.3" evidence="2"/>
<evidence type="ECO:0000256" key="3">
    <source>
        <dbReference type="ARBA" id="ARBA00022553"/>
    </source>
</evidence>
<evidence type="ECO:0000313" key="12">
    <source>
        <dbReference type="Proteomes" id="UP000184368"/>
    </source>
</evidence>
<accession>A0A1M4Z743</accession>
<dbReference type="GO" id="GO:0006355">
    <property type="term" value="P:regulation of DNA-templated transcription"/>
    <property type="evidence" value="ECO:0007669"/>
    <property type="project" value="InterPro"/>
</dbReference>
<keyword evidence="4" id="KW-0808">Transferase</keyword>
<dbReference type="InterPro" id="IPR003594">
    <property type="entry name" value="HATPase_dom"/>
</dbReference>
<dbReference type="PANTHER" id="PTHR24421:SF10">
    <property type="entry name" value="NITRATE_NITRITE SENSOR PROTEIN NARQ"/>
    <property type="match status" value="1"/>
</dbReference>
<dbReference type="InterPro" id="IPR011712">
    <property type="entry name" value="Sig_transdc_His_kin_sub3_dim/P"/>
</dbReference>
<dbReference type="AlphaFoldDB" id="A0A1M4Z743"/>
<dbReference type="Pfam" id="PF02518">
    <property type="entry name" value="HATPase_c"/>
    <property type="match status" value="1"/>
</dbReference>
<protein>
    <recommendedName>
        <fullName evidence="2">histidine kinase</fullName>
        <ecNumber evidence="2">2.7.13.3</ecNumber>
    </recommendedName>
</protein>
<dbReference type="RefSeq" id="WP_073041794.1">
    <property type="nucleotide sequence ID" value="NZ_FQUO01000005.1"/>
</dbReference>
<dbReference type="InterPro" id="IPR005467">
    <property type="entry name" value="His_kinase_dom"/>
</dbReference>
<evidence type="ECO:0000256" key="1">
    <source>
        <dbReference type="ARBA" id="ARBA00000085"/>
    </source>
</evidence>
<keyword evidence="7" id="KW-0067">ATP-binding</keyword>
<dbReference type="Proteomes" id="UP000184368">
    <property type="component" value="Unassembled WGS sequence"/>
</dbReference>
<dbReference type="Pfam" id="PF13426">
    <property type="entry name" value="PAS_9"/>
    <property type="match status" value="1"/>
</dbReference>
<dbReference type="InterPro" id="IPR036890">
    <property type="entry name" value="HATPase_C_sf"/>
</dbReference>
<dbReference type="PROSITE" id="PS50112">
    <property type="entry name" value="PAS"/>
    <property type="match status" value="2"/>
</dbReference>
<gene>
    <name evidence="11" type="ORF">SAMN05444008_105106</name>
</gene>
<comment type="catalytic activity">
    <reaction evidence="1">
        <text>ATP + protein L-histidine = ADP + protein N-phospho-L-histidine.</text>
        <dbReference type="EC" id="2.7.13.3"/>
    </reaction>
</comment>
<dbReference type="InterPro" id="IPR013767">
    <property type="entry name" value="PAS_fold"/>
</dbReference>
<feature type="domain" description="PAS" evidence="10">
    <location>
        <begin position="141"/>
        <end position="211"/>
    </location>
</feature>
<keyword evidence="3" id="KW-0597">Phosphoprotein</keyword>
<dbReference type="GO" id="GO:0046983">
    <property type="term" value="F:protein dimerization activity"/>
    <property type="evidence" value="ECO:0007669"/>
    <property type="project" value="InterPro"/>
</dbReference>
<dbReference type="GO" id="GO:0000155">
    <property type="term" value="F:phosphorelay sensor kinase activity"/>
    <property type="evidence" value="ECO:0007669"/>
    <property type="project" value="InterPro"/>
</dbReference>
<sequence length="469" mass="53159">MGKKNALSINPTAAIKSKLLDSINELVCAFDFEGRFVYVNEASYRILGYMPKELIGISCFDLVVEEDRNASRDAAMQGYQGADIPVYENRYIHKDGRIITIFWEGGWDFGDNILYSVGRDVTEQRRLELLQQQQHFALLNTQRELEQLLDRITDGFIGLDKDLRITFWNKAAEVISGLRADESIGRIFWEVLPEPSLETAQEHYNMVMNAGGPLQMEYFSKRINRWIEVNSYPSESGISVFFRDVTERKDFQEQLIQEKEKQQQRIAGAVIKATEKERAEIGKELHDNVNQVLTTVKLYTELCLADGGNRDELLHRSMGLLQSCINEIRGLSKRLSAPSLGKIRLCDSVAELLESIKVANRFNLVYEQYIAHLEVTNDVHIAVYRILQEHFTNIINHAKATEVAVTIFVEDNSLIVKVTDNGVGFDVRSVNPGIGIANMRNRAAELGGIVEIQSEINKGCKLNLVLPLS</sequence>
<keyword evidence="5" id="KW-0547">Nucleotide-binding</keyword>
<evidence type="ECO:0000256" key="8">
    <source>
        <dbReference type="ARBA" id="ARBA00023012"/>
    </source>
</evidence>
<evidence type="ECO:0000313" key="11">
    <source>
        <dbReference type="EMBL" id="SHF13607.1"/>
    </source>
</evidence>
<evidence type="ECO:0000256" key="6">
    <source>
        <dbReference type="ARBA" id="ARBA00022777"/>
    </source>
</evidence>
<organism evidence="11 12">
    <name type="scientific">Cnuella takakiae</name>
    <dbReference type="NCBI Taxonomy" id="1302690"/>
    <lineage>
        <taxon>Bacteria</taxon>
        <taxon>Pseudomonadati</taxon>
        <taxon>Bacteroidota</taxon>
        <taxon>Chitinophagia</taxon>
        <taxon>Chitinophagales</taxon>
        <taxon>Chitinophagaceae</taxon>
        <taxon>Cnuella</taxon>
    </lineage>
</organism>
<dbReference type="GO" id="GO:0005524">
    <property type="term" value="F:ATP binding"/>
    <property type="evidence" value="ECO:0007669"/>
    <property type="project" value="UniProtKB-KW"/>
</dbReference>
<reference evidence="11 12" key="1">
    <citation type="submission" date="2016-11" db="EMBL/GenBank/DDBJ databases">
        <authorList>
            <person name="Jaros S."/>
            <person name="Januszkiewicz K."/>
            <person name="Wedrychowicz H."/>
        </authorList>
    </citation>
    <scope>NUCLEOTIDE SEQUENCE [LARGE SCALE GENOMIC DNA]</scope>
    <source>
        <strain evidence="11 12">DSM 26897</strain>
    </source>
</reference>
<dbReference type="SMART" id="SM00091">
    <property type="entry name" value="PAS"/>
    <property type="match status" value="2"/>
</dbReference>
<evidence type="ECO:0000259" key="10">
    <source>
        <dbReference type="PROSITE" id="PS50112"/>
    </source>
</evidence>
<dbReference type="STRING" id="1302690.BUE76_22315"/>
<dbReference type="PANTHER" id="PTHR24421">
    <property type="entry name" value="NITRATE/NITRITE SENSOR PROTEIN NARX-RELATED"/>
    <property type="match status" value="1"/>
</dbReference>
<dbReference type="Pfam" id="PF07730">
    <property type="entry name" value="HisKA_3"/>
    <property type="match status" value="1"/>
</dbReference>
<dbReference type="Gene3D" id="3.30.565.10">
    <property type="entry name" value="Histidine kinase-like ATPase, C-terminal domain"/>
    <property type="match status" value="1"/>
</dbReference>
<dbReference type="InterPro" id="IPR035965">
    <property type="entry name" value="PAS-like_dom_sf"/>
</dbReference>
<feature type="domain" description="Histidine kinase" evidence="9">
    <location>
        <begin position="383"/>
        <end position="469"/>
    </location>
</feature>
<proteinExistence type="predicted"/>
<dbReference type="Pfam" id="PF00989">
    <property type="entry name" value="PAS"/>
    <property type="match status" value="1"/>
</dbReference>
<keyword evidence="12" id="KW-1185">Reference proteome</keyword>
<dbReference type="EMBL" id="FQUO01000005">
    <property type="protein sequence ID" value="SHF13607.1"/>
    <property type="molecule type" value="Genomic_DNA"/>
</dbReference>
<evidence type="ECO:0000256" key="2">
    <source>
        <dbReference type="ARBA" id="ARBA00012438"/>
    </source>
</evidence>
<evidence type="ECO:0000256" key="7">
    <source>
        <dbReference type="ARBA" id="ARBA00022840"/>
    </source>
</evidence>
<dbReference type="Gene3D" id="1.20.5.1930">
    <property type="match status" value="1"/>
</dbReference>
<dbReference type="NCBIfam" id="TIGR00229">
    <property type="entry name" value="sensory_box"/>
    <property type="match status" value="2"/>
</dbReference>
<dbReference type="InterPro" id="IPR050482">
    <property type="entry name" value="Sensor_HK_TwoCompSys"/>
</dbReference>
<dbReference type="SUPFAM" id="SSF55785">
    <property type="entry name" value="PYP-like sensor domain (PAS domain)"/>
    <property type="match status" value="2"/>
</dbReference>
<dbReference type="CDD" id="cd00130">
    <property type="entry name" value="PAS"/>
    <property type="match status" value="2"/>
</dbReference>
<name>A0A1M4Z743_9BACT</name>
<keyword evidence="6" id="KW-0418">Kinase</keyword>
<dbReference type="InterPro" id="IPR000014">
    <property type="entry name" value="PAS"/>
</dbReference>
<keyword evidence="8" id="KW-0902">Two-component regulatory system</keyword>
<dbReference type="Gene3D" id="3.30.450.20">
    <property type="entry name" value="PAS domain"/>
    <property type="match status" value="2"/>
</dbReference>
<dbReference type="OrthoDB" id="5401121at2"/>